<keyword evidence="1 5" id="KW-0378">Hydrolase</keyword>
<dbReference type="GO" id="GO:0016787">
    <property type="term" value="F:hydrolase activity"/>
    <property type="evidence" value="ECO:0007669"/>
    <property type="project" value="UniProtKB-KW"/>
</dbReference>
<dbReference type="OrthoDB" id="9803916at2"/>
<dbReference type="Pfam" id="PF00753">
    <property type="entry name" value="Lactamase_B"/>
    <property type="match status" value="1"/>
</dbReference>
<evidence type="ECO:0000259" key="3">
    <source>
        <dbReference type="SMART" id="SM00849"/>
    </source>
</evidence>
<dbReference type="InterPro" id="IPR011108">
    <property type="entry name" value="RMMBL"/>
</dbReference>
<proteinExistence type="predicted"/>
<gene>
    <name evidence="5" type="ORF">C3Y92_09915</name>
</gene>
<dbReference type="Gene3D" id="3.60.15.10">
    <property type="entry name" value="Ribonuclease Z/Hydroxyacylglutathione hydrolase-like"/>
    <property type="match status" value="1"/>
</dbReference>
<dbReference type="PANTHER" id="PTHR11203">
    <property type="entry name" value="CLEAVAGE AND POLYADENYLATION SPECIFICITY FACTOR FAMILY MEMBER"/>
    <property type="match status" value="1"/>
</dbReference>
<evidence type="ECO:0000313" key="6">
    <source>
        <dbReference type="Proteomes" id="UP000293296"/>
    </source>
</evidence>
<evidence type="ECO:0000313" key="5">
    <source>
        <dbReference type="EMBL" id="QAZ67522.1"/>
    </source>
</evidence>
<feature type="domain" description="Metallo-beta-lactamase" evidence="3">
    <location>
        <begin position="13"/>
        <end position="248"/>
    </location>
</feature>
<protein>
    <submittedName>
        <fullName evidence="5">MBL fold hydrolase</fullName>
    </submittedName>
</protein>
<organism evidence="5 6">
    <name type="scientific">Solidesulfovibrio carbinolicus</name>
    <dbReference type="NCBI Taxonomy" id="296842"/>
    <lineage>
        <taxon>Bacteria</taxon>
        <taxon>Pseudomonadati</taxon>
        <taxon>Thermodesulfobacteriota</taxon>
        <taxon>Desulfovibrionia</taxon>
        <taxon>Desulfovibrionales</taxon>
        <taxon>Desulfovibrionaceae</taxon>
        <taxon>Solidesulfovibrio</taxon>
    </lineage>
</organism>
<name>A0A4V0YQU5_9BACT</name>
<dbReference type="SMART" id="SM01027">
    <property type="entry name" value="Beta-Casp"/>
    <property type="match status" value="1"/>
</dbReference>
<keyword evidence="6" id="KW-1185">Reference proteome</keyword>
<dbReference type="Proteomes" id="UP000293296">
    <property type="component" value="Chromosome"/>
</dbReference>
<dbReference type="SMART" id="SM00849">
    <property type="entry name" value="Lactamase_B"/>
    <property type="match status" value="1"/>
</dbReference>
<evidence type="ECO:0000256" key="2">
    <source>
        <dbReference type="SAM" id="Coils"/>
    </source>
</evidence>
<dbReference type="CDD" id="cd16295">
    <property type="entry name" value="TTHA0252-CPSF-like_MBL-fold"/>
    <property type="match status" value="1"/>
</dbReference>
<dbReference type="KEGG" id="dcb:C3Y92_09915"/>
<reference evidence="5 6" key="1">
    <citation type="submission" date="2018-02" db="EMBL/GenBank/DDBJ databases">
        <title>Genome sequence of Desulfovibrio carbinolicus DSM 3852.</title>
        <authorList>
            <person name="Wilbanks E."/>
            <person name="Skennerton C.T."/>
            <person name="Orphan V.J."/>
        </authorList>
    </citation>
    <scope>NUCLEOTIDE SEQUENCE [LARGE SCALE GENOMIC DNA]</scope>
    <source>
        <strain evidence="5 6">DSM 3852</strain>
    </source>
</reference>
<accession>A0A4V0YQU5</accession>
<sequence>MKVKFLGAAGTVTGSCHLIETATARFAIDCGMHQGNEVIERRNLDTSVYKPRNIDFFLLTHAHIDHSGLLPRMVRTGFSGKVYCTPPTKELLAIMLEDSAHIQEMEAEWASRKSRRHGGRTVEALYTKADALAAAALLTPVPYGEPFSPAPGITAVYHDAGHILGSAFIELSLDGNGKRTRMLFSGDLGRPDQLLVNDPDKPVESDYLFLEGTYGDRDHKNPQDSREELAQAIRESYARGGKVIIPAFAVERTQEMLFCLHLLLKEGRIPADLPVFVDSPLAIKATEIFRRNPAYLDAETRAYYDRGEDPLSLPNLRFTQTTDQSREINELKGPAIVIAASGMCNAGRVKHHLRHNLWRPEAGIVFVGFQAMGTPGRKIVDGAKMIRILGEEVAVNAKVYTIGGFSSHAGQSQILAWLSHFKVNHPQVFLVHGEQKALETLAGLIRQRFGVKVRIPQYLEEYTLTPGTEPVVAVDAEKAHPHIDWEVLFAEMEGRLTRLRDKAKDLAGRPSEEQAELRQRLTTLDREMLELLSEM</sequence>
<dbReference type="InterPro" id="IPR036866">
    <property type="entry name" value="RibonucZ/Hydroxyglut_hydro"/>
</dbReference>
<dbReference type="PROSITE" id="PS51257">
    <property type="entry name" value="PROKAR_LIPOPROTEIN"/>
    <property type="match status" value="1"/>
</dbReference>
<dbReference type="Gene3D" id="3.40.50.10890">
    <property type="match status" value="1"/>
</dbReference>
<dbReference type="SUPFAM" id="SSF56281">
    <property type="entry name" value="Metallo-hydrolase/oxidoreductase"/>
    <property type="match status" value="1"/>
</dbReference>
<keyword evidence="2" id="KW-0175">Coiled coil</keyword>
<evidence type="ECO:0000256" key="1">
    <source>
        <dbReference type="ARBA" id="ARBA00022801"/>
    </source>
</evidence>
<dbReference type="AlphaFoldDB" id="A0A4V0YQU5"/>
<evidence type="ECO:0000259" key="4">
    <source>
        <dbReference type="SMART" id="SM01027"/>
    </source>
</evidence>
<dbReference type="EMBL" id="CP026538">
    <property type="protein sequence ID" value="QAZ67522.1"/>
    <property type="molecule type" value="Genomic_DNA"/>
</dbReference>
<dbReference type="InterPro" id="IPR001279">
    <property type="entry name" value="Metallo-B-lactamas"/>
</dbReference>
<dbReference type="GO" id="GO:0004521">
    <property type="term" value="F:RNA endonuclease activity"/>
    <property type="evidence" value="ECO:0007669"/>
    <property type="project" value="TreeGrafter"/>
</dbReference>
<feature type="coiled-coil region" evidence="2">
    <location>
        <begin position="489"/>
        <end position="534"/>
    </location>
</feature>
<feature type="domain" description="Beta-Casp" evidence="4">
    <location>
        <begin position="253"/>
        <end position="379"/>
    </location>
</feature>
<dbReference type="RefSeq" id="WP_129352190.1">
    <property type="nucleotide sequence ID" value="NZ_CP026538.1"/>
</dbReference>
<dbReference type="InterPro" id="IPR022712">
    <property type="entry name" value="Beta_Casp"/>
</dbReference>
<dbReference type="InterPro" id="IPR050698">
    <property type="entry name" value="MBL"/>
</dbReference>
<dbReference type="PANTHER" id="PTHR11203:SF37">
    <property type="entry name" value="INTEGRATOR COMPLEX SUBUNIT 11"/>
    <property type="match status" value="1"/>
</dbReference>
<dbReference type="Pfam" id="PF07521">
    <property type="entry name" value="RMMBL"/>
    <property type="match status" value="1"/>
</dbReference>
<dbReference type="Pfam" id="PF10996">
    <property type="entry name" value="Beta-Casp"/>
    <property type="match status" value="1"/>
</dbReference>